<proteinExistence type="predicted"/>
<sequence length="302" mass="33474">MLSFTVVAGLLLVVLTKVGSVPVKESGTLLQLNTILERNSKLHVKISIDSGAGSQGAAYIGLCGSGSCCAFHLTGFSKENVVAESYAVSDTDNIGYQDGGRGNLAEAQWGQVDQRYGPDGWRDSEVNVVVQRLDDVFGLSMAGQEDSDENVFWVGCPSDANVLQVDSRSMGSRNISRLAFLKFVDRYWRVSALGPLATAWRAGDRNRNRRLSQIWNIYERSFHGAVRYKFVCHRRGRRGEVLHWLDGKQQPASYRDRGQKQLLREGIQNIYGRCTSVSNSRSLGSNKRAKETSRHSYSDGTI</sequence>
<name>A0AAV7XHM0_9NEOP</name>
<evidence type="ECO:0000313" key="3">
    <source>
        <dbReference type="EMBL" id="KAJ1523122.1"/>
    </source>
</evidence>
<evidence type="ECO:0000256" key="2">
    <source>
        <dbReference type="SAM" id="SignalP"/>
    </source>
</evidence>
<dbReference type="EMBL" id="JAPTSV010000010">
    <property type="protein sequence ID" value="KAJ1523122.1"/>
    <property type="molecule type" value="Genomic_DNA"/>
</dbReference>
<keyword evidence="2" id="KW-0732">Signal</keyword>
<feature type="chain" id="PRO_5043339203" evidence="2">
    <location>
        <begin position="21"/>
        <end position="302"/>
    </location>
</feature>
<organism evidence="3 4">
    <name type="scientific">Megalurothrips usitatus</name>
    <name type="common">bean blossom thrips</name>
    <dbReference type="NCBI Taxonomy" id="439358"/>
    <lineage>
        <taxon>Eukaryota</taxon>
        <taxon>Metazoa</taxon>
        <taxon>Ecdysozoa</taxon>
        <taxon>Arthropoda</taxon>
        <taxon>Hexapoda</taxon>
        <taxon>Insecta</taxon>
        <taxon>Pterygota</taxon>
        <taxon>Neoptera</taxon>
        <taxon>Paraneoptera</taxon>
        <taxon>Thysanoptera</taxon>
        <taxon>Terebrantia</taxon>
        <taxon>Thripoidea</taxon>
        <taxon>Thripidae</taxon>
        <taxon>Megalurothrips</taxon>
    </lineage>
</organism>
<accession>A0AAV7XHM0</accession>
<keyword evidence="4" id="KW-1185">Reference proteome</keyword>
<evidence type="ECO:0000256" key="1">
    <source>
        <dbReference type="SAM" id="MobiDB-lite"/>
    </source>
</evidence>
<feature type="signal peptide" evidence="2">
    <location>
        <begin position="1"/>
        <end position="20"/>
    </location>
</feature>
<dbReference type="AlphaFoldDB" id="A0AAV7XHM0"/>
<feature type="region of interest" description="Disordered" evidence="1">
    <location>
        <begin position="278"/>
        <end position="302"/>
    </location>
</feature>
<dbReference type="Proteomes" id="UP001075354">
    <property type="component" value="Chromosome 10"/>
</dbReference>
<comment type="caution">
    <text evidence="3">The sequence shown here is derived from an EMBL/GenBank/DDBJ whole genome shotgun (WGS) entry which is preliminary data.</text>
</comment>
<protein>
    <submittedName>
        <fullName evidence="3">Uncharacterized protein</fullName>
    </submittedName>
</protein>
<feature type="compositionally biased region" description="Basic and acidic residues" evidence="1">
    <location>
        <begin position="288"/>
        <end position="302"/>
    </location>
</feature>
<evidence type="ECO:0000313" key="4">
    <source>
        <dbReference type="Proteomes" id="UP001075354"/>
    </source>
</evidence>
<gene>
    <name evidence="3" type="ORF">ONE63_001015</name>
</gene>
<reference evidence="3" key="1">
    <citation type="submission" date="2022-12" db="EMBL/GenBank/DDBJ databases">
        <title>Chromosome-level genome assembly of the bean flower thrips Megalurothrips usitatus.</title>
        <authorList>
            <person name="Ma L."/>
            <person name="Liu Q."/>
            <person name="Li H."/>
            <person name="Cai W."/>
        </authorList>
    </citation>
    <scope>NUCLEOTIDE SEQUENCE</scope>
    <source>
        <strain evidence="3">Cailab_2022a</strain>
    </source>
</reference>